<dbReference type="Pfam" id="PF07291">
    <property type="entry name" value="MauE"/>
    <property type="match status" value="1"/>
</dbReference>
<feature type="domain" description="Methylamine utilisation protein MauE" evidence="6">
    <location>
        <begin position="4"/>
        <end position="130"/>
    </location>
</feature>
<organism evidence="7 8">
    <name type="scientific">Chitinophaga japonensis</name>
    <name type="common">Flexibacter japonensis</name>
    <dbReference type="NCBI Taxonomy" id="104662"/>
    <lineage>
        <taxon>Bacteria</taxon>
        <taxon>Pseudomonadati</taxon>
        <taxon>Bacteroidota</taxon>
        <taxon>Chitinophagia</taxon>
        <taxon>Chitinophagales</taxon>
        <taxon>Chitinophagaceae</taxon>
        <taxon>Chitinophaga</taxon>
    </lineage>
</organism>
<feature type="transmembrane region" description="Helical" evidence="5">
    <location>
        <begin position="5"/>
        <end position="23"/>
    </location>
</feature>
<dbReference type="InterPro" id="IPR009908">
    <property type="entry name" value="Methylamine_util_MauE"/>
</dbReference>
<evidence type="ECO:0000259" key="6">
    <source>
        <dbReference type="Pfam" id="PF07291"/>
    </source>
</evidence>
<feature type="transmembrane region" description="Helical" evidence="5">
    <location>
        <begin position="73"/>
        <end position="95"/>
    </location>
</feature>
<feature type="transmembrane region" description="Helical" evidence="5">
    <location>
        <begin position="115"/>
        <end position="132"/>
    </location>
</feature>
<gene>
    <name evidence="7" type="ORF">LX66_0649</name>
</gene>
<dbReference type="OrthoDB" id="680026at2"/>
<dbReference type="EMBL" id="VLLG01000002">
    <property type="protein sequence ID" value="TWI91284.1"/>
    <property type="molecule type" value="Genomic_DNA"/>
</dbReference>
<evidence type="ECO:0000256" key="5">
    <source>
        <dbReference type="SAM" id="Phobius"/>
    </source>
</evidence>
<dbReference type="GO" id="GO:0016020">
    <property type="term" value="C:membrane"/>
    <property type="evidence" value="ECO:0007669"/>
    <property type="project" value="UniProtKB-SubCell"/>
</dbReference>
<keyword evidence="2 5" id="KW-0812">Transmembrane</keyword>
<keyword evidence="3 5" id="KW-1133">Transmembrane helix</keyword>
<dbReference type="GO" id="GO:0030416">
    <property type="term" value="P:methylamine metabolic process"/>
    <property type="evidence" value="ECO:0007669"/>
    <property type="project" value="InterPro"/>
</dbReference>
<accession>A0A562TDE9</accession>
<evidence type="ECO:0000256" key="3">
    <source>
        <dbReference type="ARBA" id="ARBA00022989"/>
    </source>
</evidence>
<feature type="transmembrane region" description="Helical" evidence="5">
    <location>
        <begin position="48"/>
        <end position="66"/>
    </location>
</feature>
<dbReference type="Proteomes" id="UP000316778">
    <property type="component" value="Unassembled WGS sequence"/>
</dbReference>
<evidence type="ECO:0000313" key="7">
    <source>
        <dbReference type="EMBL" id="TWI91284.1"/>
    </source>
</evidence>
<comment type="subcellular location">
    <subcellularLocation>
        <location evidence="1">Membrane</location>
        <topology evidence="1">Multi-pass membrane protein</topology>
    </subcellularLocation>
</comment>
<reference evidence="7 8" key="1">
    <citation type="journal article" date="2013" name="Stand. Genomic Sci.">
        <title>Genomic Encyclopedia of Type Strains, Phase I: The one thousand microbial genomes (KMG-I) project.</title>
        <authorList>
            <person name="Kyrpides N.C."/>
            <person name="Woyke T."/>
            <person name="Eisen J.A."/>
            <person name="Garrity G."/>
            <person name="Lilburn T.G."/>
            <person name="Beck B.J."/>
            <person name="Whitman W.B."/>
            <person name="Hugenholtz P."/>
            <person name="Klenk H.P."/>
        </authorList>
    </citation>
    <scope>NUCLEOTIDE SEQUENCE [LARGE SCALE GENOMIC DNA]</scope>
    <source>
        <strain evidence="7 8">DSM 13484</strain>
    </source>
</reference>
<dbReference type="UniPathway" id="UPA00895"/>
<evidence type="ECO:0000256" key="4">
    <source>
        <dbReference type="ARBA" id="ARBA00023136"/>
    </source>
</evidence>
<dbReference type="AlphaFoldDB" id="A0A562TDE9"/>
<dbReference type="RefSeq" id="WP_145710439.1">
    <property type="nucleotide sequence ID" value="NZ_BAAAFY010000001.1"/>
</dbReference>
<protein>
    <recommendedName>
        <fullName evidence="6">Methylamine utilisation protein MauE domain-containing protein</fullName>
    </recommendedName>
</protein>
<name>A0A562TDE9_CHIJA</name>
<keyword evidence="8" id="KW-1185">Reference proteome</keyword>
<sequence length="147" mass="16465">MKRKTIVDIIAYLFILLFVYASVNKLADYRAFSIELGKSPLLTAFADWVAWGVPVVELVVVALLTVPRWCLAGLYAAFSLMTMFTAYIVAILKFSDYIPCSCGGVLQNMTWNQHLVFNIFFVVLGFVGIMLYEKEAPKDKAPLQPAV</sequence>
<evidence type="ECO:0000256" key="2">
    <source>
        <dbReference type="ARBA" id="ARBA00022692"/>
    </source>
</evidence>
<keyword evidence="4 5" id="KW-0472">Membrane</keyword>
<proteinExistence type="predicted"/>
<evidence type="ECO:0000256" key="1">
    <source>
        <dbReference type="ARBA" id="ARBA00004141"/>
    </source>
</evidence>
<comment type="caution">
    <text evidence="7">The sequence shown here is derived from an EMBL/GenBank/DDBJ whole genome shotgun (WGS) entry which is preliminary data.</text>
</comment>
<evidence type="ECO:0000313" key="8">
    <source>
        <dbReference type="Proteomes" id="UP000316778"/>
    </source>
</evidence>